<gene>
    <name evidence="1" type="ORF">A3SI_05187</name>
</gene>
<protein>
    <submittedName>
        <fullName evidence="1">Uncharacterized protein</fullName>
    </submittedName>
</protein>
<reference evidence="1 2" key="1">
    <citation type="submission" date="2012-05" db="EMBL/GenBank/DDBJ databases">
        <title>Genome sequence of Nitritalea halalkaliphila LW7.</title>
        <authorList>
            <person name="Jangir P.K."/>
            <person name="Singh A."/>
            <person name="Shivaji S."/>
            <person name="Sharma R."/>
        </authorList>
    </citation>
    <scope>NUCLEOTIDE SEQUENCE [LARGE SCALE GENOMIC DNA]</scope>
    <source>
        <strain evidence="1 2">LW7</strain>
    </source>
</reference>
<sequence length="62" mass="7168">MEKPIFWLRSHWMWLFAGEFASTSARNAAPNRRKELKVLLLMKRSKGFSAANWIVLSSCQGI</sequence>
<organism evidence="1 2">
    <name type="scientific">Nitritalea halalkaliphila LW7</name>
    <dbReference type="NCBI Taxonomy" id="1189621"/>
    <lineage>
        <taxon>Bacteria</taxon>
        <taxon>Pseudomonadati</taxon>
        <taxon>Bacteroidota</taxon>
        <taxon>Cytophagia</taxon>
        <taxon>Cytophagales</taxon>
        <taxon>Cyclobacteriaceae</taxon>
        <taxon>Nitritalea</taxon>
    </lineage>
</organism>
<name>I5C868_9BACT</name>
<comment type="caution">
    <text evidence="1">The sequence shown here is derived from an EMBL/GenBank/DDBJ whole genome shotgun (WGS) entry which is preliminary data.</text>
</comment>
<proteinExistence type="predicted"/>
<dbReference type="AlphaFoldDB" id="I5C868"/>
<dbReference type="EMBL" id="AJYA01000010">
    <property type="protein sequence ID" value="EIM78020.1"/>
    <property type="molecule type" value="Genomic_DNA"/>
</dbReference>
<evidence type="ECO:0000313" key="2">
    <source>
        <dbReference type="Proteomes" id="UP000005551"/>
    </source>
</evidence>
<evidence type="ECO:0000313" key="1">
    <source>
        <dbReference type="EMBL" id="EIM78020.1"/>
    </source>
</evidence>
<dbReference type="Proteomes" id="UP000005551">
    <property type="component" value="Unassembled WGS sequence"/>
</dbReference>
<keyword evidence="2" id="KW-1185">Reference proteome</keyword>
<accession>I5C868</accession>